<feature type="domain" description="VanZ-like" evidence="2">
    <location>
        <begin position="18"/>
        <end position="145"/>
    </location>
</feature>
<keyword evidence="1" id="KW-0472">Membrane</keyword>
<dbReference type="InterPro" id="IPR053150">
    <property type="entry name" value="Teicoplanin_resist-assoc"/>
</dbReference>
<dbReference type="PANTHER" id="PTHR36834">
    <property type="entry name" value="MEMBRANE PROTEIN-RELATED"/>
    <property type="match status" value="1"/>
</dbReference>
<keyword evidence="4" id="KW-1185">Reference proteome</keyword>
<protein>
    <recommendedName>
        <fullName evidence="2">VanZ-like domain-containing protein</fullName>
    </recommendedName>
</protein>
<evidence type="ECO:0000259" key="2">
    <source>
        <dbReference type="Pfam" id="PF04892"/>
    </source>
</evidence>
<organism evidence="3 4">
    <name type="scientific">Eubacterium plexicaudatum ASF492</name>
    <dbReference type="NCBI Taxonomy" id="1235802"/>
    <lineage>
        <taxon>Bacteria</taxon>
        <taxon>Bacillati</taxon>
        <taxon>Bacillota</taxon>
        <taxon>Clostridia</taxon>
        <taxon>Eubacteriales</taxon>
        <taxon>Eubacteriaceae</taxon>
        <taxon>Eubacterium</taxon>
    </lineage>
</organism>
<feature type="transmembrane region" description="Helical" evidence="1">
    <location>
        <begin position="12"/>
        <end position="32"/>
    </location>
</feature>
<reference evidence="3 4" key="1">
    <citation type="journal article" date="2014" name="Genome Announc.">
        <title>Draft genome sequences of the altered schaedler flora, a defined bacterial community from gnotobiotic mice.</title>
        <authorList>
            <person name="Wannemuehler M.J."/>
            <person name="Overstreet A.M."/>
            <person name="Ward D.V."/>
            <person name="Phillips G.J."/>
        </authorList>
    </citation>
    <scope>NUCLEOTIDE SEQUENCE [LARGE SCALE GENOMIC DNA]</scope>
    <source>
        <strain evidence="3 4">ASF492</strain>
    </source>
</reference>
<keyword evidence="1" id="KW-1133">Transmembrane helix</keyword>
<dbReference type="STRING" id="1235802.C823_04336"/>
<dbReference type="Pfam" id="PF04892">
    <property type="entry name" value="VanZ"/>
    <property type="match status" value="1"/>
</dbReference>
<gene>
    <name evidence="3" type="ORF">C823_04336</name>
</gene>
<evidence type="ECO:0000256" key="1">
    <source>
        <dbReference type="SAM" id="Phobius"/>
    </source>
</evidence>
<sequence>MNYKKHKKMYRMAAWLLFGLYLILMIYFLFFAESMGRTSMGREYHYNLKPFKEIQRYLTYYEVIGPYTVFLNLAGNILAFVPFGLFFPLLSRRSRGFFKVTLISFEVSLLVELIQLVTRVGSCDVDDMILNTLGGMIGYFCFKIMFFCHKMGLKGAKEY</sequence>
<evidence type="ECO:0000313" key="3">
    <source>
        <dbReference type="EMBL" id="EMZ21885.1"/>
    </source>
</evidence>
<feature type="transmembrane region" description="Helical" evidence="1">
    <location>
        <begin position="129"/>
        <end position="148"/>
    </location>
</feature>
<dbReference type="PATRIC" id="fig|1235802.3.peg.4604"/>
<feature type="transmembrane region" description="Helical" evidence="1">
    <location>
        <begin position="97"/>
        <end position="117"/>
    </location>
</feature>
<dbReference type="Proteomes" id="UP000012589">
    <property type="component" value="Unassembled WGS sequence"/>
</dbReference>
<comment type="caution">
    <text evidence="3">The sequence shown here is derived from an EMBL/GenBank/DDBJ whole genome shotgun (WGS) entry which is preliminary data.</text>
</comment>
<dbReference type="EMBL" id="AQFT01000126">
    <property type="protein sequence ID" value="EMZ21885.1"/>
    <property type="molecule type" value="Genomic_DNA"/>
</dbReference>
<evidence type="ECO:0000313" key="4">
    <source>
        <dbReference type="Proteomes" id="UP000012589"/>
    </source>
</evidence>
<dbReference type="AlphaFoldDB" id="N2A734"/>
<feature type="transmembrane region" description="Helical" evidence="1">
    <location>
        <begin position="69"/>
        <end position="90"/>
    </location>
</feature>
<name>N2A734_9FIRM</name>
<dbReference type="InterPro" id="IPR006976">
    <property type="entry name" value="VanZ-like"/>
</dbReference>
<keyword evidence="1" id="KW-0812">Transmembrane</keyword>
<accession>N2A734</accession>
<dbReference type="HOGENOM" id="CLU_077618_5_2_9"/>
<dbReference type="PANTHER" id="PTHR36834:SF1">
    <property type="entry name" value="INTEGRAL MEMBRANE PROTEIN"/>
    <property type="match status" value="1"/>
</dbReference>
<dbReference type="eggNOG" id="COG4767">
    <property type="taxonomic scope" value="Bacteria"/>
</dbReference>
<proteinExistence type="predicted"/>